<dbReference type="eggNOG" id="COG3147">
    <property type="taxonomic scope" value="Bacteria"/>
</dbReference>
<sequence>MDRKDKWLDKLADKIDAYEEQAPAFIWEEIESDLAEDMVQHKEKVVPMYPYMKWWAMAAALLAGVLSYGVFLITTQDGEMDNELSYVAQEVKIDNPLEYSEEEESLTAKSVPSDKEVEAIVTPKNTLSAGTQKAKTAKVKQNTPVLMASALTQEDIKAMQKSADTETVESTSVIDSEDKVTDEVNENKQVENQSETTDVKPRKYDNLYENVDYSAFIKTKKDYHSNSDVRIGVGSGGNIGGVNGEGTTRVLQEVSIESFATSSSLQRENGNKYKIVNGVPYAEKEVKTKEYKHNQPISVGLSFRKGIAKNLALESGLMYTYLSSSVSEVNTLRSYKQKFHYLGVPIKLNWTFWEQNRFSLYAVGGGAIELCVSGTVDGESQRPTRPQFSLQGGLGGQVAITKNFGFYLEPGVSYYFKDGTDYETIRSEKPFNFNLNTGFRLTF</sequence>
<evidence type="ECO:0000313" key="3">
    <source>
        <dbReference type="Proteomes" id="UP000018439"/>
    </source>
</evidence>
<dbReference type="OrthoDB" id="1150526at2"/>
<protein>
    <recommendedName>
        <fullName evidence="4">Outer membrane protein beta-barrel domain-containing protein</fullName>
    </recommendedName>
</protein>
<keyword evidence="1" id="KW-0812">Transmembrane</keyword>
<keyword evidence="1" id="KW-1133">Transmembrane helix</keyword>
<dbReference type="InterPro" id="IPR011250">
    <property type="entry name" value="OMP/PagP_B-barrel"/>
</dbReference>
<gene>
    <name evidence="2" type="ORF">Bcop_0865</name>
</gene>
<dbReference type="SUPFAM" id="SSF56925">
    <property type="entry name" value="OMPA-like"/>
    <property type="match status" value="1"/>
</dbReference>
<feature type="transmembrane region" description="Helical" evidence="1">
    <location>
        <begin position="54"/>
        <end position="73"/>
    </location>
</feature>
<reference evidence="2 3" key="1">
    <citation type="journal article" date="2011" name="Stand. Genomic Sci.">
        <title>Non-contiguous finished genome sequence of Bacteroides coprosuis type strain (PC139).</title>
        <authorList>
            <person name="Land M."/>
            <person name="Held B."/>
            <person name="Gronow S."/>
            <person name="Abt B."/>
            <person name="Lucas S."/>
            <person name="Del Rio T.G."/>
            <person name="Nolan M."/>
            <person name="Tice H."/>
            <person name="Cheng J.F."/>
            <person name="Pitluck S."/>
            <person name="Liolios K."/>
            <person name="Pagani I."/>
            <person name="Ivanova N."/>
            <person name="Mavromatis K."/>
            <person name="Mikhailova N."/>
            <person name="Pati A."/>
            <person name="Tapia R."/>
            <person name="Han C."/>
            <person name="Goodwin L."/>
            <person name="Chen A."/>
            <person name="Palaniappan K."/>
            <person name="Hauser L."/>
            <person name="Brambilla E.M."/>
            <person name="Rohde M."/>
            <person name="Goker M."/>
            <person name="Detter J.C."/>
            <person name="Woyke T."/>
            <person name="Bristow J."/>
            <person name="Eisen J.A."/>
            <person name="Markowitz V."/>
            <person name="Hugenholtz P."/>
            <person name="Kyrpides N.C."/>
            <person name="Klenk H.P."/>
            <person name="Lapidus A."/>
        </authorList>
    </citation>
    <scope>NUCLEOTIDE SEQUENCE [LARGE SCALE GENOMIC DNA]</scope>
    <source>
        <strain evidence="2 3">DSM 18011</strain>
    </source>
</reference>
<accession>F3ZTI8</accession>
<organism evidence="2 3">
    <name type="scientific">Bacteroides coprosuis DSM 18011</name>
    <dbReference type="NCBI Taxonomy" id="679937"/>
    <lineage>
        <taxon>Bacteria</taxon>
        <taxon>Pseudomonadati</taxon>
        <taxon>Bacteroidota</taxon>
        <taxon>Bacteroidia</taxon>
        <taxon>Bacteroidales</taxon>
        <taxon>Bacteroidaceae</taxon>
        <taxon>Bacteroides</taxon>
    </lineage>
</organism>
<evidence type="ECO:0000313" key="2">
    <source>
        <dbReference type="EMBL" id="EGJ71078.1"/>
    </source>
</evidence>
<keyword evidence="3" id="KW-1185">Reference proteome</keyword>
<dbReference type="STRING" id="679937.Bcop_0865"/>
<dbReference type="Proteomes" id="UP000018439">
    <property type="component" value="Chromosome"/>
</dbReference>
<dbReference type="EMBL" id="CM001167">
    <property type="protein sequence ID" value="EGJ71078.1"/>
    <property type="molecule type" value="Genomic_DNA"/>
</dbReference>
<keyword evidence="1" id="KW-0472">Membrane</keyword>
<name>F3ZTI8_9BACE</name>
<dbReference type="AlphaFoldDB" id="F3ZTI8"/>
<proteinExistence type="predicted"/>
<evidence type="ECO:0000256" key="1">
    <source>
        <dbReference type="SAM" id="Phobius"/>
    </source>
</evidence>
<evidence type="ECO:0008006" key="4">
    <source>
        <dbReference type="Google" id="ProtNLM"/>
    </source>
</evidence>
<dbReference type="HOGENOM" id="CLU_050662_0_0_10"/>